<evidence type="ECO:0000256" key="6">
    <source>
        <dbReference type="ARBA" id="ARBA00023273"/>
    </source>
</evidence>
<feature type="compositionally biased region" description="Low complexity" evidence="8">
    <location>
        <begin position="586"/>
        <end position="595"/>
    </location>
</feature>
<evidence type="ECO:0000256" key="1">
    <source>
        <dbReference type="ARBA" id="ARBA00004138"/>
    </source>
</evidence>
<sequence>MADATPPSSASAGAGAMLLASDFFGANDPEGTDKFKTIALRALYDQKMEDDLRSTRAEAERLAHENAALATQLRELRAAMDANIDDRERVLAFKSKRIEELLIKVKELEAINSSLLHTLRGGGKRAGPVQPSPSPSQSPQPSASESQDAASGSGDAATTGTAGASPSSSPSSSSSTATAASPLACDNAGRHTRASMQLLQRGEPLFHAVETCKELEYKRLLDEKRQHCDALQQQIESDRRLVAEMQQFAQQRSDWTARIAALESEVRETRLERDDKVHFLERKLVIEHDRLSKEKAAELQACRDSMAQQMRTQLDVTTQKTIEENVRVQLELRYQSAQLERFVQQLDALRSEHRALQNEKRLVEDMNVTLSRKLKFFEQLFAKMQQRDHRQSRALASREDSRQGSSGMSPPPTATSMGSFLPSPSPSSPNGRRRRPTRKPPLPALVLRATGSSFALTPSSPTPSCPSPCPCPSPLPTPSPRRSVVRNPDFPLESGEQLTLDLSLLGLETADTGPLSSAASALDAHLLQREFARKQVDAMLQHRRESPVPRRHAPQRLAGRTHARSSPSRAGRKFREAPLTLHSFIAEQYPPHQQQQPPPRQREEQQEEEEAAAAEDPTALWRRPQGDAFSPSSPSIRSARF</sequence>
<feature type="compositionally biased region" description="Basic and acidic residues" evidence="8">
    <location>
        <begin position="387"/>
        <end position="402"/>
    </location>
</feature>
<feature type="compositionally biased region" description="Polar residues" evidence="8">
    <location>
        <begin position="630"/>
        <end position="641"/>
    </location>
</feature>
<evidence type="ECO:0000256" key="3">
    <source>
        <dbReference type="ARBA" id="ARBA00014087"/>
    </source>
</evidence>
<evidence type="ECO:0000256" key="4">
    <source>
        <dbReference type="ARBA" id="ARBA00023054"/>
    </source>
</evidence>
<keyword evidence="4 7" id="KW-0175">Coiled coil</keyword>
<organism evidence="9 10">
    <name type="scientific">Pythium insidiosum</name>
    <name type="common">Pythiosis disease agent</name>
    <dbReference type="NCBI Taxonomy" id="114742"/>
    <lineage>
        <taxon>Eukaryota</taxon>
        <taxon>Sar</taxon>
        <taxon>Stramenopiles</taxon>
        <taxon>Oomycota</taxon>
        <taxon>Peronosporomycetes</taxon>
        <taxon>Pythiales</taxon>
        <taxon>Pythiaceae</taxon>
        <taxon>Pythium</taxon>
    </lineage>
</organism>
<evidence type="ECO:0000256" key="5">
    <source>
        <dbReference type="ARBA" id="ARBA00023069"/>
    </source>
</evidence>
<dbReference type="PANTHER" id="PTHR31954">
    <property type="entry name" value="CILIA- AND FLAGELLA-ASSOCIATED PROTEIN 157"/>
    <property type="match status" value="1"/>
</dbReference>
<reference evidence="9" key="1">
    <citation type="submission" date="2021-12" db="EMBL/GenBank/DDBJ databases">
        <title>Prjna785345.</title>
        <authorList>
            <person name="Rujirawat T."/>
            <person name="Krajaejun T."/>
        </authorList>
    </citation>
    <scope>NUCLEOTIDE SEQUENCE</scope>
    <source>
        <strain evidence="9">Pi057C3</strain>
    </source>
</reference>
<comment type="subcellular location">
    <subcellularLocation>
        <location evidence="1">Cell projection</location>
        <location evidence="1">Cilium</location>
    </subcellularLocation>
</comment>
<proteinExistence type="inferred from homology"/>
<dbReference type="AlphaFoldDB" id="A0AAD5QB62"/>
<feature type="compositionally biased region" description="Basic and acidic residues" evidence="8">
    <location>
        <begin position="539"/>
        <end position="548"/>
    </location>
</feature>
<dbReference type="GO" id="GO:0036064">
    <property type="term" value="C:ciliary basal body"/>
    <property type="evidence" value="ECO:0007669"/>
    <property type="project" value="TreeGrafter"/>
</dbReference>
<dbReference type="Proteomes" id="UP001209570">
    <property type="component" value="Unassembled WGS sequence"/>
</dbReference>
<feature type="compositionally biased region" description="Low complexity" evidence="8">
    <location>
        <begin position="139"/>
        <end position="181"/>
    </location>
</feature>
<name>A0AAD5QB62_PYTIN</name>
<feature type="region of interest" description="Disordered" evidence="8">
    <location>
        <begin position="387"/>
        <end position="487"/>
    </location>
</feature>
<evidence type="ECO:0000256" key="7">
    <source>
        <dbReference type="SAM" id="Coils"/>
    </source>
</evidence>
<evidence type="ECO:0000313" key="10">
    <source>
        <dbReference type="Proteomes" id="UP001209570"/>
    </source>
</evidence>
<keyword evidence="5" id="KW-0969">Cilium</keyword>
<protein>
    <recommendedName>
        <fullName evidence="3">Cilia- and flagella-associated protein 157</fullName>
    </recommendedName>
</protein>
<evidence type="ECO:0000256" key="8">
    <source>
        <dbReference type="SAM" id="MobiDB-lite"/>
    </source>
</evidence>
<dbReference type="GO" id="GO:0008017">
    <property type="term" value="F:microtubule binding"/>
    <property type="evidence" value="ECO:0007669"/>
    <property type="project" value="TreeGrafter"/>
</dbReference>
<comment type="similarity">
    <text evidence="2">Belongs to the CFAP157 family.</text>
</comment>
<dbReference type="EMBL" id="JAKCXM010000114">
    <property type="protein sequence ID" value="KAJ0401957.1"/>
    <property type="molecule type" value="Genomic_DNA"/>
</dbReference>
<keyword evidence="10" id="KW-1185">Reference proteome</keyword>
<feature type="compositionally biased region" description="Polar residues" evidence="8">
    <location>
        <begin position="403"/>
        <end position="418"/>
    </location>
</feature>
<evidence type="ECO:0000313" key="9">
    <source>
        <dbReference type="EMBL" id="KAJ0401957.1"/>
    </source>
</evidence>
<gene>
    <name evidence="9" type="ORF">P43SY_002004</name>
</gene>
<accession>A0AAD5QB62</accession>
<feature type="compositionally biased region" description="Pro residues" evidence="8">
    <location>
        <begin position="460"/>
        <end position="479"/>
    </location>
</feature>
<feature type="coiled-coil region" evidence="7">
    <location>
        <begin position="221"/>
        <end position="272"/>
    </location>
</feature>
<feature type="coiled-coil region" evidence="7">
    <location>
        <begin position="45"/>
        <end position="111"/>
    </location>
</feature>
<feature type="region of interest" description="Disordered" evidence="8">
    <location>
        <begin position="539"/>
        <end position="641"/>
    </location>
</feature>
<feature type="coiled-coil region" evidence="7">
    <location>
        <begin position="339"/>
        <end position="366"/>
    </location>
</feature>
<dbReference type="InterPro" id="IPR038844">
    <property type="entry name" value="CFAP157"/>
</dbReference>
<feature type="compositionally biased region" description="Basic residues" evidence="8">
    <location>
        <begin position="549"/>
        <end position="563"/>
    </location>
</feature>
<keyword evidence="6" id="KW-0966">Cell projection</keyword>
<feature type="region of interest" description="Disordered" evidence="8">
    <location>
        <begin position="119"/>
        <end position="182"/>
    </location>
</feature>
<evidence type="ECO:0000256" key="2">
    <source>
        <dbReference type="ARBA" id="ARBA00010841"/>
    </source>
</evidence>
<dbReference type="PANTHER" id="PTHR31954:SF1">
    <property type="entry name" value="CILIA- AND FLAGELLA-ASSOCIATED PROTEIN 157"/>
    <property type="match status" value="1"/>
</dbReference>
<comment type="caution">
    <text evidence="9">The sequence shown here is derived from an EMBL/GenBank/DDBJ whole genome shotgun (WGS) entry which is preliminary data.</text>
</comment>